<comment type="catalytic activity">
    <reaction evidence="7">
        <text>adenosine + H2O + H(+) = inosine + NH4(+)</text>
        <dbReference type="Rhea" id="RHEA:24408"/>
        <dbReference type="ChEBI" id="CHEBI:15377"/>
        <dbReference type="ChEBI" id="CHEBI:15378"/>
        <dbReference type="ChEBI" id="CHEBI:16335"/>
        <dbReference type="ChEBI" id="CHEBI:17596"/>
        <dbReference type="ChEBI" id="CHEBI:28938"/>
        <dbReference type="EC" id="3.5.4.4"/>
    </reaction>
    <physiologicalReaction direction="left-to-right" evidence="7">
        <dbReference type="Rhea" id="RHEA:24409"/>
    </physiologicalReaction>
</comment>
<evidence type="ECO:0000256" key="10">
    <source>
        <dbReference type="RuleBase" id="RU361274"/>
    </source>
</evidence>
<accession>A0A5N0T7U0</accession>
<evidence type="ECO:0000256" key="5">
    <source>
        <dbReference type="ARBA" id="ARBA00022801"/>
    </source>
</evidence>
<organism evidence="12 13">
    <name type="scientific">Marinihelvus fidelis</name>
    <dbReference type="NCBI Taxonomy" id="2613842"/>
    <lineage>
        <taxon>Bacteria</taxon>
        <taxon>Pseudomonadati</taxon>
        <taxon>Pseudomonadota</taxon>
        <taxon>Gammaproteobacteria</taxon>
        <taxon>Chromatiales</taxon>
        <taxon>Wenzhouxiangellaceae</taxon>
        <taxon>Marinihelvus</taxon>
    </lineage>
</organism>
<dbReference type="InterPro" id="IPR003730">
    <property type="entry name" value="Cu_polyphenol_OxRdtase"/>
</dbReference>
<evidence type="ECO:0000256" key="1">
    <source>
        <dbReference type="ARBA" id="ARBA00000553"/>
    </source>
</evidence>
<sequence>MFRRVRPQWPRPDNVRAFATTRVGGAGSGPWASFNLGRGCGDDDAVVEENRARFQVALPGPPGWMHQVHGVDVARREDFSAANPPRADAVVAFTPGWCCTVMTADCLPVLFCDVDGTRVGAAHAGWRGLAGGVLEATVAALDASPDTLLAWLGPAIGADAFEVGDDVLEAFTAPGQPGGDRAGQRFRPAPADPDGRRKWWCDLYGLARDRLAAAGVERVFGGGYCTYTERDRFFSYRRDGVTGRMATTIWLTSPN</sequence>
<evidence type="ECO:0000313" key="13">
    <source>
        <dbReference type="Proteomes" id="UP000325372"/>
    </source>
</evidence>
<evidence type="ECO:0000256" key="6">
    <source>
        <dbReference type="ARBA" id="ARBA00022833"/>
    </source>
</evidence>
<keyword evidence="13" id="KW-1185">Reference proteome</keyword>
<dbReference type="InterPro" id="IPR011324">
    <property type="entry name" value="Cytotoxic_necrot_fac-like_cat"/>
</dbReference>
<dbReference type="Gene3D" id="3.60.140.10">
    <property type="entry name" value="CNF1/YfiH-like putative cysteine hydrolases"/>
    <property type="match status" value="1"/>
</dbReference>
<evidence type="ECO:0000313" key="12">
    <source>
        <dbReference type="EMBL" id="KAA9129886.1"/>
    </source>
</evidence>
<keyword evidence="6" id="KW-0862">Zinc</keyword>
<feature type="region of interest" description="Disordered" evidence="11">
    <location>
        <begin position="174"/>
        <end position="193"/>
    </location>
</feature>
<dbReference type="SUPFAM" id="SSF64438">
    <property type="entry name" value="CNF1/YfiH-like putative cysteine hydrolases"/>
    <property type="match status" value="1"/>
</dbReference>
<dbReference type="GO" id="GO:0016787">
    <property type="term" value="F:hydrolase activity"/>
    <property type="evidence" value="ECO:0007669"/>
    <property type="project" value="UniProtKB-KW"/>
</dbReference>
<comment type="similarity">
    <text evidence="2 10">Belongs to the purine nucleoside phosphorylase YfiH/LACC1 family.</text>
</comment>
<dbReference type="GO" id="GO:0005507">
    <property type="term" value="F:copper ion binding"/>
    <property type="evidence" value="ECO:0007669"/>
    <property type="project" value="TreeGrafter"/>
</dbReference>
<gene>
    <name evidence="12" type="primary">pgeF</name>
    <name evidence="12" type="ORF">F3N42_13990</name>
</gene>
<comment type="catalytic activity">
    <reaction evidence="9">
        <text>S-methyl-5'-thioadenosine + phosphate = 5-(methylsulfanyl)-alpha-D-ribose 1-phosphate + adenine</text>
        <dbReference type="Rhea" id="RHEA:11852"/>
        <dbReference type="ChEBI" id="CHEBI:16708"/>
        <dbReference type="ChEBI" id="CHEBI:17509"/>
        <dbReference type="ChEBI" id="CHEBI:43474"/>
        <dbReference type="ChEBI" id="CHEBI:58533"/>
        <dbReference type="EC" id="2.4.2.28"/>
    </reaction>
    <physiologicalReaction direction="left-to-right" evidence="9">
        <dbReference type="Rhea" id="RHEA:11853"/>
    </physiologicalReaction>
</comment>
<evidence type="ECO:0000256" key="3">
    <source>
        <dbReference type="ARBA" id="ARBA00022679"/>
    </source>
</evidence>
<evidence type="ECO:0000256" key="11">
    <source>
        <dbReference type="SAM" id="MobiDB-lite"/>
    </source>
</evidence>
<dbReference type="Pfam" id="PF02578">
    <property type="entry name" value="Cu-oxidase_4"/>
    <property type="match status" value="1"/>
</dbReference>
<protein>
    <recommendedName>
        <fullName evidence="10">Purine nucleoside phosphorylase</fullName>
    </recommendedName>
</protein>
<dbReference type="RefSeq" id="WP_150865121.1">
    <property type="nucleotide sequence ID" value="NZ_VYXP01000010.1"/>
</dbReference>
<comment type="caution">
    <text evidence="12">The sequence shown here is derived from an EMBL/GenBank/DDBJ whole genome shotgun (WGS) entry which is preliminary data.</text>
</comment>
<name>A0A5N0T7U0_9GAMM</name>
<evidence type="ECO:0000256" key="2">
    <source>
        <dbReference type="ARBA" id="ARBA00007353"/>
    </source>
</evidence>
<comment type="catalytic activity">
    <reaction evidence="1">
        <text>inosine + phosphate = alpha-D-ribose 1-phosphate + hypoxanthine</text>
        <dbReference type="Rhea" id="RHEA:27646"/>
        <dbReference type="ChEBI" id="CHEBI:17368"/>
        <dbReference type="ChEBI" id="CHEBI:17596"/>
        <dbReference type="ChEBI" id="CHEBI:43474"/>
        <dbReference type="ChEBI" id="CHEBI:57720"/>
        <dbReference type="EC" id="2.4.2.1"/>
    </reaction>
    <physiologicalReaction direction="left-to-right" evidence="1">
        <dbReference type="Rhea" id="RHEA:27647"/>
    </physiologicalReaction>
</comment>
<dbReference type="PANTHER" id="PTHR30616:SF2">
    <property type="entry name" value="PURINE NUCLEOSIDE PHOSPHORYLASE LACC1"/>
    <property type="match status" value="1"/>
</dbReference>
<dbReference type="GO" id="GO:0017061">
    <property type="term" value="F:S-methyl-5-thioadenosine phosphorylase activity"/>
    <property type="evidence" value="ECO:0007669"/>
    <property type="project" value="UniProtKB-EC"/>
</dbReference>
<evidence type="ECO:0000256" key="4">
    <source>
        <dbReference type="ARBA" id="ARBA00022723"/>
    </source>
</evidence>
<dbReference type="PANTHER" id="PTHR30616">
    <property type="entry name" value="UNCHARACTERIZED PROTEIN YFIH"/>
    <property type="match status" value="1"/>
</dbReference>
<dbReference type="CDD" id="cd16833">
    <property type="entry name" value="YfiH"/>
    <property type="match status" value="1"/>
</dbReference>
<dbReference type="Proteomes" id="UP000325372">
    <property type="component" value="Unassembled WGS sequence"/>
</dbReference>
<evidence type="ECO:0000256" key="9">
    <source>
        <dbReference type="ARBA" id="ARBA00049893"/>
    </source>
</evidence>
<proteinExistence type="inferred from homology"/>
<comment type="catalytic activity">
    <reaction evidence="8">
        <text>adenosine + phosphate = alpha-D-ribose 1-phosphate + adenine</text>
        <dbReference type="Rhea" id="RHEA:27642"/>
        <dbReference type="ChEBI" id="CHEBI:16335"/>
        <dbReference type="ChEBI" id="CHEBI:16708"/>
        <dbReference type="ChEBI" id="CHEBI:43474"/>
        <dbReference type="ChEBI" id="CHEBI:57720"/>
        <dbReference type="EC" id="2.4.2.1"/>
    </reaction>
    <physiologicalReaction direction="left-to-right" evidence="8">
        <dbReference type="Rhea" id="RHEA:27643"/>
    </physiologicalReaction>
</comment>
<dbReference type="NCBIfam" id="TIGR00726">
    <property type="entry name" value="peptidoglycan editing factor PgeF"/>
    <property type="match status" value="1"/>
</dbReference>
<evidence type="ECO:0000256" key="7">
    <source>
        <dbReference type="ARBA" id="ARBA00047989"/>
    </source>
</evidence>
<keyword evidence="4" id="KW-0479">Metal-binding</keyword>
<evidence type="ECO:0000256" key="8">
    <source>
        <dbReference type="ARBA" id="ARBA00048968"/>
    </source>
</evidence>
<reference evidence="12 13" key="1">
    <citation type="submission" date="2019-09" db="EMBL/GenBank/DDBJ databases">
        <title>Wenzhouxiangella sp. Genome sequencing and assembly.</title>
        <authorList>
            <person name="Zhang R."/>
        </authorList>
    </citation>
    <scope>NUCLEOTIDE SEQUENCE [LARGE SCALE GENOMIC DNA]</scope>
    <source>
        <strain evidence="12 13">W260</strain>
    </source>
</reference>
<keyword evidence="5" id="KW-0378">Hydrolase</keyword>
<dbReference type="EMBL" id="VYXP01000010">
    <property type="protein sequence ID" value="KAA9129886.1"/>
    <property type="molecule type" value="Genomic_DNA"/>
</dbReference>
<keyword evidence="3" id="KW-0808">Transferase</keyword>
<dbReference type="AlphaFoldDB" id="A0A5N0T7U0"/>
<dbReference type="InterPro" id="IPR038371">
    <property type="entry name" value="Cu_polyphenol_OxRdtase_sf"/>
</dbReference>